<dbReference type="Proteomes" id="UP000298021">
    <property type="component" value="Unassembled WGS sequence"/>
</dbReference>
<keyword evidence="2" id="KW-1185">Reference proteome</keyword>
<protein>
    <recommendedName>
        <fullName evidence="3">Cell surface protein</fullName>
    </recommendedName>
</protein>
<comment type="caution">
    <text evidence="1">The sequence shown here is derived from an EMBL/GenBank/DDBJ whole genome shotgun (WGS) entry which is preliminary data.</text>
</comment>
<evidence type="ECO:0008006" key="3">
    <source>
        <dbReference type="Google" id="ProtNLM"/>
    </source>
</evidence>
<proteinExistence type="predicted"/>
<evidence type="ECO:0000313" key="1">
    <source>
        <dbReference type="EMBL" id="TGD21849.1"/>
    </source>
</evidence>
<dbReference type="Gene3D" id="2.60.120.200">
    <property type="match status" value="1"/>
</dbReference>
<gene>
    <name evidence="1" type="ORF">EGT49_10410</name>
</gene>
<organism evidence="1 2">
    <name type="scientific">Companilactobacillus suantsaicola</name>
    <dbReference type="NCBI Taxonomy" id="2487723"/>
    <lineage>
        <taxon>Bacteria</taxon>
        <taxon>Bacillati</taxon>
        <taxon>Bacillota</taxon>
        <taxon>Bacilli</taxon>
        <taxon>Lactobacillales</taxon>
        <taxon>Lactobacillaceae</taxon>
        <taxon>Companilactobacillus</taxon>
    </lineage>
</organism>
<dbReference type="InterPro" id="IPR013320">
    <property type="entry name" value="ConA-like_dom_sf"/>
</dbReference>
<name>A0A4Z0JJB2_9LACO</name>
<dbReference type="RefSeq" id="WP_135374045.1">
    <property type="nucleotide sequence ID" value="NZ_RKLY01000031.1"/>
</dbReference>
<reference evidence="1 2" key="1">
    <citation type="submission" date="2018-10" db="EMBL/GenBank/DDBJ databases">
        <title>Lactobacillus sp. R7 and Lactobacillus sp. R19 isolated from fermented mustard green product of Taiwan.</title>
        <authorList>
            <person name="Lin S.-T."/>
        </authorList>
    </citation>
    <scope>NUCLEOTIDE SEQUENCE [LARGE SCALE GENOMIC DNA]</scope>
    <source>
        <strain evidence="1 2">BCRC 81127</strain>
    </source>
</reference>
<dbReference type="OrthoDB" id="2306834at2"/>
<dbReference type="SUPFAM" id="SSF49899">
    <property type="entry name" value="Concanavalin A-like lectins/glucanases"/>
    <property type="match status" value="1"/>
</dbReference>
<dbReference type="AlphaFoldDB" id="A0A4Z0JJB2"/>
<evidence type="ECO:0000313" key="2">
    <source>
        <dbReference type="Proteomes" id="UP000298021"/>
    </source>
</evidence>
<sequence>MKKKKLCVITLALFFVSFLVGSLEINNVLAAAPTKEEVYKAAPEGIDVKEFLTLPEEYSRREGEPFKNQATIIERGNTTYSNPTEIIQMLDSGGDQNQIASFWGTYKDPNDNSKYYNYFDLTKRQTISAWIYLGDTFYDETNPKSEKTSDGIALVIQNDSRGDLAIARGAQEYFEDPAYGETLGVWGSGLDGYDPASNKTVLSGRTFDLDKSAIQNSIALEFDTIRNANKFVMYTNYVDDFFDGLSTSGSNMVKGQHIAFGYPGESDTYEGFMETSFLGLEYFYYGLNHKGQIHNLYLSGYDFDESTDNSWRHITVDYTPPTGGSNTAHISYIYNDKNYDGTAKSYRNWDKRINQEIDISKIKGDSGNTKVRWGFTAATGSPSSVPKDYAILFQQMPNVANADASTSLYDLSQYDSSGKLGRKISDLEKKETTESKDDPKFNVSNKDKLRFDYDIIYNSGITGTGELTTVINLPEQVDFKPGINEDLADEIIGQIIYSDGNNDKTIDISVNDITTDADGNQIINLKLDALKLEDEKLSVQLYGQANAQKTPTTVANKHISYKGQYYIDDAMSPSFIINDSLEAETNDELTKDVAYEDDFNLSGRLKYTNGSKMDSDTKVYTVINGKTSLADGSLMIASDELSADFDISMISASTNNSELKVGENKVQVYAVDSMNRVSNSIEYTINVADFTSIVITADKLDYSIYLKEYVKLQTILKYANNEIFNPKEIVWHFITNGEEATYLNDSSEPLDLVKYDKTIQGIDLEVGKNTIDVYATDGIRKSNTLTYTIDVSEKELIAEADEEAQNITVNNNDPVDLLGSFYYSDDSEFTGENGAKLSYVIKTELGEQDPVVVYNTEGKIDLEINPILKNETIGNDLISLNKEIEDSKQPGLREGKNEIYVTVKDDTYTSNTLVYTINVPKLHSQITTDSPVITIRDMFKDNVPKYSYTYIDGENYYISQNDLYEFYSSPNIDDYLDFNQRRSPEKFLQTADFESFFDWYMLKLSTSEENDVSLITYDDYGRKSNTINYSAIYQKKDLSLDVEDYRFNSVNLGGKKLISREGDWDVKVNSYNAKWQLFAQQTSDFVLESNFDTVMNAGMVFKDENDGVHSLIDEKQLIAYDSTNEKVDKVTDVVDAWDSDEGILLQLNGLSLPGEYSSELTWTLVDSDM</sequence>
<dbReference type="EMBL" id="RKLY01000031">
    <property type="protein sequence ID" value="TGD21849.1"/>
    <property type="molecule type" value="Genomic_DNA"/>
</dbReference>
<accession>A0A4Z0JJB2</accession>